<comment type="caution">
    <text evidence="2">The sequence shown here is derived from an EMBL/GenBank/DDBJ whole genome shotgun (WGS) entry which is preliminary data.</text>
</comment>
<proteinExistence type="predicted"/>
<feature type="signal peptide" evidence="1">
    <location>
        <begin position="1"/>
        <end position="32"/>
    </location>
</feature>
<dbReference type="EMBL" id="VSSS01000057">
    <property type="protein sequence ID" value="TYL89982.1"/>
    <property type="molecule type" value="Genomic_DNA"/>
</dbReference>
<dbReference type="AlphaFoldDB" id="A0A5D3K547"/>
<gene>
    <name evidence="2" type="ORF">FXB40_34200</name>
</gene>
<reference evidence="2 3" key="1">
    <citation type="submission" date="2019-08" db="EMBL/GenBank/DDBJ databases">
        <title>Bradyrhizobium hipponensis sp. nov., a rhizobium isolated from a Lupinus angustifolius root nodule in Tunisia.</title>
        <authorList>
            <person name="Off K."/>
            <person name="Rejili M."/>
            <person name="Mars M."/>
            <person name="Brachmann A."/>
            <person name="Marin M."/>
        </authorList>
    </citation>
    <scope>NUCLEOTIDE SEQUENCE [LARGE SCALE GENOMIC DNA]</scope>
    <source>
        <strain evidence="2 3">CTAW71</strain>
    </source>
</reference>
<accession>A0A5D3K547</accession>
<evidence type="ECO:0000313" key="2">
    <source>
        <dbReference type="EMBL" id="TYL89982.1"/>
    </source>
</evidence>
<name>A0A5D3K547_9BRAD</name>
<keyword evidence="3" id="KW-1185">Reference proteome</keyword>
<dbReference type="OrthoDB" id="459662at2"/>
<sequence length="352" mass="37725">MIVRNQLQANMIMRKAFAALMLLIHLPGLSHADELAANLVVAVQGKVVVRRQAWTGTSPVVVGMVLRLGDFLASDGGGKASILCADLTLVTTGDLPAGVPCRPGGQPELRWNGARVAPARAASTDFPRLLSPRATDLMDGRPKMVWTAAAGVSSYQVSIEGPNFTWTSPALNGTEYVYPTSAPTLKAETDYQVVVRGGGRSSREEGAPGSGFRLLGTTRRTAVGDFERRIGKIPLTDQAHRFALGHLYASQRLLLMAISALGTPNDVAGLVFLGDLQLRLQRPDLAIEAFRGAVSIVSADDLENGAYARKTLARLLLGTDDAQARKLLNEASQRYETLGDRDSLAEITRLLK</sequence>
<evidence type="ECO:0000256" key="1">
    <source>
        <dbReference type="SAM" id="SignalP"/>
    </source>
</evidence>
<protein>
    <submittedName>
        <fullName evidence="2">Tetratricopeptide repeat protein</fullName>
    </submittedName>
</protein>
<organism evidence="2 3">
    <name type="scientific">Bradyrhizobium rifense</name>
    <dbReference type="NCBI Taxonomy" id="515499"/>
    <lineage>
        <taxon>Bacteria</taxon>
        <taxon>Pseudomonadati</taxon>
        <taxon>Pseudomonadota</taxon>
        <taxon>Alphaproteobacteria</taxon>
        <taxon>Hyphomicrobiales</taxon>
        <taxon>Nitrobacteraceae</taxon>
        <taxon>Bradyrhizobium</taxon>
    </lineage>
</organism>
<dbReference type="InterPro" id="IPR011990">
    <property type="entry name" value="TPR-like_helical_dom_sf"/>
</dbReference>
<dbReference type="RefSeq" id="WP_148776675.1">
    <property type="nucleotide sequence ID" value="NZ_VSSS01000057.1"/>
</dbReference>
<feature type="chain" id="PRO_5022986616" evidence="1">
    <location>
        <begin position="33"/>
        <end position="352"/>
    </location>
</feature>
<keyword evidence="1" id="KW-0732">Signal</keyword>
<evidence type="ECO:0000313" key="3">
    <source>
        <dbReference type="Proteomes" id="UP000324758"/>
    </source>
</evidence>
<dbReference type="Gene3D" id="1.25.40.10">
    <property type="entry name" value="Tetratricopeptide repeat domain"/>
    <property type="match status" value="1"/>
</dbReference>
<dbReference type="Proteomes" id="UP000324758">
    <property type="component" value="Unassembled WGS sequence"/>
</dbReference>